<keyword evidence="1" id="KW-0472">Membrane</keyword>
<evidence type="ECO:0000259" key="2">
    <source>
        <dbReference type="Pfam" id="PF12158"/>
    </source>
</evidence>
<evidence type="ECO:0000313" key="4">
    <source>
        <dbReference type="Proteomes" id="UP000295830"/>
    </source>
</evidence>
<evidence type="ECO:0000256" key="1">
    <source>
        <dbReference type="SAM" id="Phobius"/>
    </source>
</evidence>
<gene>
    <name evidence="3" type="ORF">DES49_3107</name>
</gene>
<keyword evidence="1" id="KW-0812">Transmembrane</keyword>
<accession>A0A4R7JFK5</accession>
<keyword evidence="1" id="KW-1133">Transmembrane helix</keyword>
<organism evidence="3 4">
    <name type="scientific">Halospina denitrificans</name>
    <dbReference type="NCBI Taxonomy" id="332522"/>
    <lineage>
        <taxon>Bacteria</taxon>
        <taxon>Pseudomonadati</taxon>
        <taxon>Pseudomonadota</taxon>
        <taxon>Gammaproteobacteria</taxon>
        <taxon>Halospina</taxon>
    </lineage>
</organism>
<proteinExistence type="predicted"/>
<dbReference type="EMBL" id="SOAX01000011">
    <property type="protein sequence ID" value="TDT36532.1"/>
    <property type="molecule type" value="Genomic_DNA"/>
</dbReference>
<dbReference type="Proteomes" id="UP000295830">
    <property type="component" value="Unassembled WGS sequence"/>
</dbReference>
<name>A0A4R7JFK5_9GAMM</name>
<feature type="transmembrane region" description="Helical" evidence="1">
    <location>
        <begin position="131"/>
        <end position="151"/>
    </location>
</feature>
<protein>
    <submittedName>
        <fullName evidence="3">Uncharacterized protein DUF3592</fullName>
    </submittedName>
</protein>
<evidence type="ECO:0000313" key="3">
    <source>
        <dbReference type="EMBL" id="TDT36532.1"/>
    </source>
</evidence>
<sequence length="152" mass="17152">MENFFSSLVFVAIVLFFAYIFYIGLSFMVFGLLSPNWPTVTGRVLEAKIRTGRTNGGSGKKVYCPKVRYQYRANGMPRTGSRVSFGKYGTQWNSTANRDLVNERLDQYQPGEELTVYYCPQLPFVSVLDPGFSWVSVFLAVWGGGMVYGFLS</sequence>
<feature type="domain" description="DUF3592" evidence="2">
    <location>
        <begin position="40"/>
        <end position="132"/>
    </location>
</feature>
<comment type="caution">
    <text evidence="3">The sequence shown here is derived from an EMBL/GenBank/DDBJ whole genome shotgun (WGS) entry which is preliminary data.</text>
</comment>
<dbReference type="InterPro" id="IPR021994">
    <property type="entry name" value="DUF3592"/>
</dbReference>
<reference evidence="3 4" key="1">
    <citation type="submission" date="2019-03" db="EMBL/GenBank/DDBJ databases">
        <title>Genomic Encyclopedia of Type Strains, Phase IV (KMG-IV): sequencing the most valuable type-strain genomes for metagenomic binning, comparative biology and taxonomic classification.</title>
        <authorList>
            <person name="Goeker M."/>
        </authorList>
    </citation>
    <scope>NUCLEOTIDE SEQUENCE [LARGE SCALE GENOMIC DNA]</scope>
    <source>
        <strain evidence="3 4">DSM 15505</strain>
    </source>
</reference>
<keyword evidence="4" id="KW-1185">Reference proteome</keyword>
<dbReference type="AlphaFoldDB" id="A0A4R7JFK5"/>
<dbReference type="Pfam" id="PF12158">
    <property type="entry name" value="DUF3592"/>
    <property type="match status" value="1"/>
</dbReference>
<feature type="transmembrane region" description="Helical" evidence="1">
    <location>
        <begin position="7"/>
        <end position="33"/>
    </location>
</feature>